<feature type="transmembrane region" description="Helical" evidence="1">
    <location>
        <begin position="133"/>
        <end position="153"/>
    </location>
</feature>
<sequence>MSAQPTGSNSQRAGAVRMSLRRAAWASLGIVLVLAASAAVRSLGVSSLPAFVGYALLVWALLPVLVTVVVVCVVSLGSGRPLSMAPTAILAGLALAGWVSWGVGLPIGIAYGLPLGLGAAGAGWAAGSSRRAVARVVAVTVIVVVTVVFSATVTTAA</sequence>
<dbReference type="AlphaFoldDB" id="A0A7M4DRV8"/>
<evidence type="ECO:0000313" key="3">
    <source>
        <dbReference type="Proteomes" id="UP000419743"/>
    </source>
</evidence>
<name>A0A7M4DRV8_9MICO</name>
<keyword evidence="1" id="KW-0812">Transmembrane</keyword>
<accession>A0A7M4DRV8</accession>
<keyword evidence="1" id="KW-0472">Membrane</keyword>
<gene>
    <name evidence="2" type="ORF">HALOF300_04905</name>
</gene>
<keyword evidence="3" id="KW-1185">Reference proteome</keyword>
<proteinExistence type="predicted"/>
<evidence type="ECO:0000256" key="1">
    <source>
        <dbReference type="SAM" id="Phobius"/>
    </source>
</evidence>
<dbReference type="Proteomes" id="UP000419743">
    <property type="component" value="Unassembled WGS sequence"/>
</dbReference>
<reference evidence="2 3" key="1">
    <citation type="submission" date="2019-11" db="EMBL/GenBank/DDBJ databases">
        <authorList>
            <person name="Criscuolo A."/>
        </authorList>
    </citation>
    <scope>NUCLEOTIDE SEQUENCE [LARGE SCALE GENOMIC DNA]</scope>
    <source>
        <strain evidence="2">CIP111667</strain>
    </source>
</reference>
<feature type="transmembrane region" description="Helical" evidence="1">
    <location>
        <begin position="54"/>
        <end position="76"/>
    </location>
</feature>
<evidence type="ECO:0000313" key="2">
    <source>
        <dbReference type="EMBL" id="VZO40202.1"/>
    </source>
</evidence>
<protein>
    <submittedName>
        <fullName evidence="2">Uncharacterized protein</fullName>
    </submittedName>
</protein>
<organism evidence="2 3">
    <name type="scientific">Occultella aeris</name>
    <dbReference type="NCBI Taxonomy" id="2761496"/>
    <lineage>
        <taxon>Bacteria</taxon>
        <taxon>Bacillati</taxon>
        <taxon>Actinomycetota</taxon>
        <taxon>Actinomycetes</taxon>
        <taxon>Micrococcales</taxon>
        <taxon>Ruaniaceae</taxon>
        <taxon>Occultella</taxon>
    </lineage>
</organism>
<keyword evidence="1" id="KW-1133">Transmembrane helix</keyword>
<feature type="transmembrane region" description="Helical" evidence="1">
    <location>
        <begin position="83"/>
        <end position="101"/>
    </location>
</feature>
<dbReference type="EMBL" id="CACRYJ010000068">
    <property type="protein sequence ID" value="VZO40202.1"/>
    <property type="molecule type" value="Genomic_DNA"/>
</dbReference>
<comment type="caution">
    <text evidence="2">The sequence shown here is derived from an EMBL/GenBank/DDBJ whole genome shotgun (WGS) entry which is preliminary data.</text>
</comment>